<protein>
    <recommendedName>
        <fullName evidence="3">VRR-NUC domain-containing protein</fullName>
    </recommendedName>
</protein>
<dbReference type="GO" id="GO:0003676">
    <property type="term" value="F:nucleic acid binding"/>
    <property type="evidence" value="ECO:0007669"/>
    <property type="project" value="InterPro"/>
</dbReference>
<sequence length="121" mass="13373">MKSQRKRRVIIRETKIQAAVVEHWRKLGLPDTLVAAIPNQYAFGQAGLTKGVFDLLVLGGDVGIGLIELKADDGTLSDEQKEFRRLLIINGISYAITYGRDEPITVLEGWGVVRKQVRAAA</sequence>
<comment type="caution">
    <text evidence="1">The sequence shown here is derived from an EMBL/GenBank/DDBJ whole genome shotgun (WGS) entry which is preliminary data.</text>
</comment>
<dbReference type="Proteomes" id="UP000035489">
    <property type="component" value="Unassembled WGS sequence"/>
</dbReference>
<keyword evidence="2" id="KW-1185">Reference proteome</keyword>
<reference evidence="1 2" key="1">
    <citation type="submission" date="2015-05" db="EMBL/GenBank/DDBJ databases">
        <title>Draft genome sequence of Microvirga vignae strain BR3299, a novel nitrogen fixing bacteria isolated from Brazil semi-aired region.</title>
        <authorList>
            <person name="Zilli J.E."/>
            <person name="Passos S.R."/>
            <person name="Leite J."/>
            <person name="Baldani J.I."/>
            <person name="Xavier G.R."/>
            <person name="Rumjaneck N.G."/>
            <person name="Simoes-Araujo J.L."/>
        </authorList>
    </citation>
    <scope>NUCLEOTIDE SEQUENCE [LARGE SCALE GENOMIC DNA]</scope>
    <source>
        <strain evidence="1 2">BR3299</strain>
    </source>
</reference>
<dbReference type="EMBL" id="LCYG01000055">
    <property type="protein sequence ID" value="KLK91401.1"/>
    <property type="molecule type" value="Genomic_DNA"/>
</dbReference>
<accession>A0A0H1R991</accession>
<dbReference type="STRING" id="1225564.AA309_20075"/>
<dbReference type="AlphaFoldDB" id="A0A0H1R991"/>
<gene>
    <name evidence="1" type="ORF">AA309_20075</name>
</gene>
<organism evidence="1 2">
    <name type="scientific">Microvirga vignae</name>
    <dbReference type="NCBI Taxonomy" id="1225564"/>
    <lineage>
        <taxon>Bacteria</taxon>
        <taxon>Pseudomonadati</taxon>
        <taxon>Pseudomonadota</taxon>
        <taxon>Alphaproteobacteria</taxon>
        <taxon>Hyphomicrobiales</taxon>
        <taxon>Methylobacteriaceae</taxon>
        <taxon>Microvirga</taxon>
    </lineage>
</organism>
<evidence type="ECO:0008006" key="3">
    <source>
        <dbReference type="Google" id="ProtNLM"/>
    </source>
</evidence>
<dbReference type="InterPro" id="IPR011856">
    <property type="entry name" value="tRNA_endonuc-like_dom_sf"/>
</dbReference>
<dbReference type="PATRIC" id="fig|1225564.3.peg.5326"/>
<name>A0A0H1R991_9HYPH</name>
<dbReference type="Gene3D" id="3.40.1350.10">
    <property type="match status" value="1"/>
</dbReference>
<evidence type="ECO:0000313" key="1">
    <source>
        <dbReference type="EMBL" id="KLK91401.1"/>
    </source>
</evidence>
<dbReference type="RefSeq" id="WP_047190799.1">
    <property type="nucleotide sequence ID" value="NZ_LCYG01000055.1"/>
</dbReference>
<proteinExistence type="predicted"/>
<evidence type="ECO:0000313" key="2">
    <source>
        <dbReference type="Proteomes" id="UP000035489"/>
    </source>
</evidence>
<dbReference type="OrthoDB" id="8003382at2"/>